<gene>
    <name evidence="1" type="ORF">GCM10010497_41110</name>
</gene>
<evidence type="ECO:0000313" key="1">
    <source>
        <dbReference type="EMBL" id="GGR33984.1"/>
    </source>
</evidence>
<proteinExistence type="predicted"/>
<dbReference type="AlphaFoldDB" id="A0AAV4KLN8"/>
<protein>
    <submittedName>
        <fullName evidence="1">Uncharacterized protein</fullName>
    </submittedName>
</protein>
<organism evidence="1 2">
    <name type="scientific">Streptomyces cinereoruber</name>
    <dbReference type="NCBI Taxonomy" id="67260"/>
    <lineage>
        <taxon>Bacteria</taxon>
        <taxon>Bacillati</taxon>
        <taxon>Actinomycetota</taxon>
        <taxon>Actinomycetes</taxon>
        <taxon>Kitasatosporales</taxon>
        <taxon>Streptomycetaceae</taxon>
        <taxon>Streptomyces</taxon>
    </lineage>
</organism>
<comment type="caution">
    <text evidence="1">The sequence shown here is derived from an EMBL/GenBank/DDBJ whole genome shotgun (WGS) entry which is preliminary data.</text>
</comment>
<evidence type="ECO:0000313" key="2">
    <source>
        <dbReference type="Proteomes" id="UP000642014"/>
    </source>
</evidence>
<sequence>MEGDDGLEAGRAVLAEHDLLVATLFRAEEGVQHVCGIDRNAGHIGHGGDSQVRSGGFDPPCGWGRDQFGKRVSATWA</sequence>
<dbReference type="EMBL" id="BMSJ01000007">
    <property type="protein sequence ID" value="GGR33984.1"/>
    <property type="molecule type" value="Genomic_DNA"/>
</dbReference>
<accession>A0AAV4KLN8</accession>
<reference evidence="1 2" key="1">
    <citation type="journal article" date="2014" name="Int. J. Syst. Evol. Microbiol.">
        <title>Complete genome sequence of Corynebacterium casei LMG S-19264T (=DSM 44701T), isolated from a smear-ripened cheese.</title>
        <authorList>
            <consortium name="US DOE Joint Genome Institute (JGI-PGF)"/>
            <person name="Walter F."/>
            <person name="Albersmeier A."/>
            <person name="Kalinowski J."/>
            <person name="Ruckert C."/>
        </authorList>
    </citation>
    <scope>NUCLEOTIDE SEQUENCE [LARGE SCALE GENOMIC DNA]</scope>
    <source>
        <strain evidence="1 2">JCM 4205</strain>
    </source>
</reference>
<name>A0AAV4KLN8_9ACTN</name>
<dbReference type="Proteomes" id="UP000642014">
    <property type="component" value="Unassembled WGS sequence"/>
</dbReference>